<keyword evidence="2" id="KW-1185">Reference proteome</keyword>
<dbReference type="Proteomes" id="UP000474778">
    <property type="component" value="Unassembled WGS sequence"/>
</dbReference>
<organism evidence="1 2">
    <name type="scientific">Shewanella insulae</name>
    <dbReference type="NCBI Taxonomy" id="2681496"/>
    <lineage>
        <taxon>Bacteria</taxon>
        <taxon>Pseudomonadati</taxon>
        <taxon>Pseudomonadota</taxon>
        <taxon>Gammaproteobacteria</taxon>
        <taxon>Alteromonadales</taxon>
        <taxon>Shewanellaceae</taxon>
        <taxon>Shewanella</taxon>
    </lineage>
</organism>
<accession>A0A6L7HX45</accession>
<dbReference type="RefSeq" id="WP_160793713.1">
    <property type="nucleotide sequence ID" value="NZ_WRPA01000002.1"/>
</dbReference>
<sequence>MKAINTDLPVRISEPFANLLASLVKDVDGHAVTLNFRDESYSAEAGGYRPVEIRLEWHSEQWQINYITEFCYVGTGHFAELAKAIDFDFGSGIFQTNFGVFAIEIAQDMYTIWEPNFMSYYEMGVFKTTVTPE</sequence>
<dbReference type="Gene3D" id="3.10.450.430">
    <property type="entry name" value="Protein of unknown function DUF2787"/>
    <property type="match status" value="1"/>
</dbReference>
<dbReference type="Pfam" id="PF10980">
    <property type="entry name" value="DUF2787"/>
    <property type="match status" value="1"/>
</dbReference>
<protein>
    <submittedName>
        <fullName evidence="1">DUF2787 domain-containing protein</fullName>
    </submittedName>
</protein>
<dbReference type="AlphaFoldDB" id="A0A6L7HX45"/>
<proteinExistence type="predicted"/>
<name>A0A6L7HX45_9GAMM</name>
<dbReference type="EMBL" id="WRPA01000002">
    <property type="protein sequence ID" value="MXR67718.1"/>
    <property type="molecule type" value="Genomic_DNA"/>
</dbReference>
<gene>
    <name evidence="1" type="ORF">GNT65_03405</name>
</gene>
<comment type="caution">
    <text evidence="1">The sequence shown here is derived from an EMBL/GenBank/DDBJ whole genome shotgun (WGS) entry which is preliminary data.</text>
</comment>
<dbReference type="PANTHER" id="PTHR38978:SF2">
    <property type="entry name" value="DUF2787 DOMAIN-CONTAINING PROTEIN"/>
    <property type="match status" value="1"/>
</dbReference>
<evidence type="ECO:0000313" key="2">
    <source>
        <dbReference type="Proteomes" id="UP000474778"/>
    </source>
</evidence>
<reference evidence="1 2" key="1">
    <citation type="submission" date="2019-12" db="EMBL/GenBank/DDBJ databases">
        <title>Shewanella insulae sp. nov., isolated from a tidal flat.</title>
        <authorList>
            <person name="Yoon J.-H."/>
        </authorList>
    </citation>
    <scope>NUCLEOTIDE SEQUENCE [LARGE SCALE GENOMIC DNA]</scope>
    <source>
        <strain evidence="1 2">JBTF-M18</strain>
    </source>
</reference>
<dbReference type="PANTHER" id="PTHR38978">
    <property type="entry name" value="DUF2787 DOMAIN-CONTAINING PROTEIN"/>
    <property type="match status" value="1"/>
</dbReference>
<evidence type="ECO:0000313" key="1">
    <source>
        <dbReference type="EMBL" id="MXR67718.1"/>
    </source>
</evidence>
<dbReference type="InterPro" id="IPR021248">
    <property type="entry name" value="DUF2787"/>
</dbReference>